<feature type="compositionally biased region" description="Acidic residues" evidence="1">
    <location>
        <begin position="1390"/>
        <end position="1403"/>
    </location>
</feature>
<feature type="compositionally biased region" description="Basic residues" evidence="1">
    <location>
        <begin position="818"/>
        <end position="829"/>
    </location>
</feature>
<dbReference type="InterPro" id="IPR013103">
    <property type="entry name" value="RVT_2"/>
</dbReference>
<sequence length="1526" mass="170738">MFDEYLNPSPSVDCQVPAPKPAVSTGTPSSTTIDQDVHFISTTQTTPETPSPVIPLGVEEADYDIKVANMDNNPFVEFPILEPSSEESSTQIVIPNHVHSINQPPEQINKWTKDHPIDNVIGDPSRPSYKDALAESCWIEAMQEELNEFERLEVWELVPCPDRVMIITLKWIYKVKLDELGGVLKNKACLVARGYRQEEGIEFEKSFALVARLESIRIFIAFAAHMNMVVYQMDVKTAFLNGILCEEVYVTQSDGFVDLENPNYVYKLKKAPYGLKQAPRAWYDLLSSFLLSQKFTKGTVDPTLFIRREGKDILLVQIYVNDIIFASTRPDLCETFSKIMCSKFQMSMMGKLSFFLGLQISQSPRGIFLNQSKYALESIKKYGMETCEPTDTPMVEKSKLDEDPQGKVIDPTRYRGIIGTLMYLTARTINMGLWYPKNSCIALTAFADADHAGCQDTRKSTSGSIHLLGDRLVSWSSKKQKITTISSTEAEYIALVSSGRHLHQAFSTRMSGISHQKAWNAEHVSGDSANTSRRRGRVMVVPFSERVKISSTNIRLETTVPQKEETFRVVIDLIKKSTCFKAFTISADVPEIFMQQFWYSIKKVQGTDSYEFLLANKKCTINAEVFRTILDIYPRVEGVDFTDVPDDDTALTFLIDLGYKGPLYKHTNMFVDHIHQPWRTLGAIINKCLSEKTASNDKLRKSRIDILWGMFKRENVDYPKLIWEDLAYQIDHKKEKRSRRENMPYPRFTKIIINHFLKQYNSLINLNYQHYHIIKDDDIIRPKKSRGKGSQGKKTVDDSQETVDVSEESEPEPEPAKKKTSSKRRVKKKVTLSADDNIISDDPDAALELAKSISQTEAEEAEAARKVHATHASIVTDSGPESAKKKSGGRSSKSVVIQDTPSAPKSKPATSKTKLKGAPSLTPAEQEAADILLKKVRRQPGTGGSNEGTGSKPGVPDESIVVSTTSSEGTGIKPGVPDEEKDITEEKDNKDGDANDEGDGHISDTQDADDEDVETKSDEEDIYKYKIRVRKDEDEKIIKAKVVDSDKGNEEITDAAKSDAEKISEAKDYAKKTKLPPSSSSLSVSSSFGDQFLKLSSDSSLVSTVKDTTDSKMNSLLEVRIYSEVPHTQSPSVLSVPVSVISKATVPTPVQESPLTTTITTLPPLFVSTTPFIPQQTTPIPTPTIITDALTVTIIVPKSNALTDVELRVAKLEKDVSVLKTIDHSTKALAILKSQVPSVFSESSKKQTPTVDLEQGSEKSSLEILHFKREQAEKQQKPKFTIKSTNKEALEEYDLKSALYQSMHANKSFNRNPANHRLYHALMEALIEDENAMDKGVADTIQDHMRNHDDDEDDDDKDPLAGPNQENPKGKTLTKGSKTGKSASAKEPVEEPITEVVMDDAGDDVARNDNQTQDTSEPKTRKTLNPDWFKKPPRPPTPDPKWNKRQVVLDQPKQPWFNQMVSAIKDPLTFNDLLTTPIDFYKYVLNGLKIENLTQDILLGPAFNLLKGTCSRSIKLEYNSKSDLMP</sequence>
<dbReference type="EMBL" id="BQNB010020289">
    <property type="protein sequence ID" value="GJT94363.1"/>
    <property type="molecule type" value="Genomic_DNA"/>
</dbReference>
<dbReference type="CDD" id="cd09272">
    <property type="entry name" value="RNase_HI_RT_Ty1"/>
    <property type="match status" value="1"/>
</dbReference>
<accession>A0ABQ5I2T0</accession>
<dbReference type="PANTHER" id="PTHR11439">
    <property type="entry name" value="GAG-POL-RELATED RETROTRANSPOSON"/>
    <property type="match status" value="1"/>
</dbReference>
<name>A0ABQ5I2T0_9ASTR</name>
<keyword evidence="4" id="KW-1185">Reference proteome</keyword>
<dbReference type="InterPro" id="IPR043502">
    <property type="entry name" value="DNA/RNA_pol_sf"/>
</dbReference>
<evidence type="ECO:0000313" key="3">
    <source>
        <dbReference type="EMBL" id="GJT94363.1"/>
    </source>
</evidence>
<dbReference type="PANTHER" id="PTHR11439:SF483">
    <property type="entry name" value="PEPTIDE SYNTHASE GLIP-LIKE, PUTATIVE (AFU_ORTHOLOGUE AFUA_3G12920)-RELATED"/>
    <property type="match status" value="1"/>
</dbReference>
<feature type="region of interest" description="Disordered" evidence="1">
    <location>
        <begin position="850"/>
        <end position="1021"/>
    </location>
</feature>
<dbReference type="Proteomes" id="UP001151760">
    <property type="component" value="Unassembled WGS sequence"/>
</dbReference>
<feature type="region of interest" description="Disordered" evidence="1">
    <location>
        <begin position="782"/>
        <end position="829"/>
    </location>
</feature>
<evidence type="ECO:0000256" key="1">
    <source>
        <dbReference type="SAM" id="MobiDB-lite"/>
    </source>
</evidence>
<feature type="compositionally biased region" description="Acidic residues" evidence="1">
    <location>
        <begin position="1006"/>
        <end position="1021"/>
    </location>
</feature>
<organism evidence="3 4">
    <name type="scientific">Tanacetum coccineum</name>
    <dbReference type="NCBI Taxonomy" id="301880"/>
    <lineage>
        <taxon>Eukaryota</taxon>
        <taxon>Viridiplantae</taxon>
        <taxon>Streptophyta</taxon>
        <taxon>Embryophyta</taxon>
        <taxon>Tracheophyta</taxon>
        <taxon>Spermatophyta</taxon>
        <taxon>Magnoliopsida</taxon>
        <taxon>eudicotyledons</taxon>
        <taxon>Gunneridae</taxon>
        <taxon>Pentapetalae</taxon>
        <taxon>asterids</taxon>
        <taxon>campanulids</taxon>
        <taxon>Asterales</taxon>
        <taxon>Asteraceae</taxon>
        <taxon>Asteroideae</taxon>
        <taxon>Anthemideae</taxon>
        <taxon>Anthemidinae</taxon>
        <taxon>Tanacetum</taxon>
    </lineage>
</organism>
<dbReference type="Pfam" id="PF07727">
    <property type="entry name" value="RVT_2"/>
    <property type="match status" value="1"/>
</dbReference>
<reference evidence="3" key="2">
    <citation type="submission" date="2022-01" db="EMBL/GenBank/DDBJ databases">
        <authorList>
            <person name="Yamashiro T."/>
            <person name="Shiraishi A."/>
            <person name="Satake H."/>
            <person name="Nakayama K."/>
        </authorList>
    </citation>
    <scope>NUCLEOTIDE SEQUENCE</scope>
</reference>
<evidence type="ECO:0000313" key="4">
    <source>
        <dbReference type="Proteomes" id="UP001151760"/>
    </source>
</evidence>
<feature type="compositionally biased region" description="Polar residues" evidence="1">
    <location>
        <begin position="24"/>
        <end position="33"/>
    </location>
</feature>
<feature type="compositionally biased region" description="Acidic residues" evidence="1">
    <location>
        <begin position="798"/>
        <end position="813"/>
    </location>
</feature>
<evidence type="ECO:0000259" key="2">
    <source>
        <dbReference type="Pfam" id="PF07727"/>
    </source>
</evidence>
<proteinExistence type="predicted"/>
<dbReference type="SUPFAM" id="SSF56672">
    <property type="entry name" value="DNA/RNA polymerases"/>
    <property type="match status" value="1"/>
</dbReference>
<feature type="region of interest" description="Disordered" evidence="1">
    <location>
        <begin position="1345"/>
        <end position="1443"/>
    </location>
</feature>
<feature type="compositionally biased region" description="Basic and acidic residues" evidence="1">
    <location>
        <begin position="984"/>
        <end position="1004"/>
    </location>
</feature>
<feature type="region of interest" description="Disordered" evidence="1">
    <location>
        <begin position="1"/>
        <end position="33"/>
    </location>
</feature>
<reference evidence="3" key="1">
    <citation type="journal article" date="2022" name="Int. J. Mol. Sci.">
        <title>Draft Genome of Tanacetum Coccineum: Genomic Comparison of Closely Related Tanacetum-Family Plants.</title>
        <authorList>
            <person name="Yamashiro T."/>
            <person name="Shiraishi A."/>
            <person name="Nakayama K."/>
            <person name="Satake H."/>
        </authorList>
    </citation>
    <scope>NUCLEOTIDE SEQUENCE</scope>
</reference>
<comment type="caution">
    <text evidence="3">The sequence shown here is derived from an EMBL/GenBank/DDBJ whole genome shotgun (WGS) entry which is preliminary data.</text>
</comment>
<feature type="domain" description="Reverse transcriptase Ty1/copia-type" evidence="2">
    <location>
        <begin position="153"/>
        <end position="395"/>
    </location>
</feature>
<feature type="compositionally biased region" description="Polar residues" evidence="1">
    <location>
        <begin position="895"/>
        <end position="912"/>
    </location>
</feature>
<gene>
    <name evidence="3" type="ORF">Tco_1089881</name>
</gene>
<feature type="compositionally biased region" description="Low complexity" evidence="1">
    <location>
        <begin position="1370"/>
        <end position="1386"/>
    </location>
</feature>
<protein>
    <submittedName>
        <fullName evidence="3">Retrovirus-related pol polyprotein from transposon TNT 1-94</fullName>
    </submittedName>
</protein>